<dbReference type="GO" id="GO:0005000">
    <property type="term" value="F:vasopressin receptor activity"/>
    <property type="evidence" value="ECO:0007669"/>
    <property type="project" value="InterPro"/>
</dbReference>
<evidence type="ECO:0000313" key="12">
    <source>
        <dbReference type="Proteomes" id="UP000694866"/>
    </source>
</evidence>
<sequence length="418" mass="47934">MEKGDARMSLGVNKTSPELPIEMRFNEGHVLSIIAYSIQMVIAIIGNSTVLYLILQRKRSNRSRIDTMLVHLAVADLLVAVLMMPLEIGWAATVSWWAGDAMCRIMAFFRMFGIYLSSIILVCISVDRYYAVLKPLQLMDVDRRGKIMLIGAWMGAILCSAPQMMVFRVEIHPNFTDYAQCITLNSFANDSHALTYSLFGMIMTYCIPLIVIIFTYSSILLEIYKKSRASMHDRIRRSSLGFLGKAKIRTLKMTIIIILVFFICWTPYYIMCMWYWIDPKSAKAVDLRVQKGLFIFACTNSCMNPIVYGAFNIRRNNKNSTSQHGGTIGKKTSVENVVCRVSWKRPETGSLEPSLHEEIPEADVSLDIDNQLSHTIRKNHDSKTESHSRLFINFRLIPYHPLSFQSIIWKLRNKLYFT</sequence>
<dbReference type="PANTHER" id="PTHR24241:SF59">
    <property type="entry name" value="ADIPOKINETIC HORMONE RECEPTOR, ISOFORM C"/>
    <property type="match status" value="1"/>
</dbReference>
<accession>A0A9R1TL54</accession>
<dbReference type="Gene3D" id="1.20.1070.10">
    <property type="entry name" value="Rhodopsin 7-helix transmembrane proteins"/>
    <property type="match status" value="1"/>
</dbReference>
<keyword evidence="4 10" id="KW-1133">Transmembrane helix</keyword>
<dbReference type="OrthoDB" id="6435638at2759"/>
<comment type="subcellular location">
    <subcellularLocation>
        <location evidence="1 10">Cell membrane</location>
        <topology evidence="1 10">Multi-pass membrane protein</topology>
    </subcellularLocation>
</comment>
<evidence type="ECO:0000256" key="1">
    <source>
        <dbReference type="ARBA" id="ARBA00004651"/>
    </source>
</evidence>
<dbReference type="RefSeq" id="XP_011311214.1">
    <property type="nucleotide sequence ID" value="XM_011312912.1"/>
</dbReference>
<feature type="transmembrane region" description="Helical" evidence="10">
    <location>
        <begin position="67"/>
        <end position="85"/>
    </location>
</feature>
<keyword evidence="2" id="KW-1003">Cell membrane</keyword>
<keyword evidence="12" id="KW-1185">Reference proteome</keyword>
<evidence type="ECO:0000256" key="2">
    <source>
        <dbReference type="ARBA" id="ARBA00022475"/>
    </source>
</evidence>
<proteinExistence type="inferred from homology"/>
<evidence type="ECO:0000256" key="9">
    <source>
        <dbReference type="ARBA" id="ARBA00023224"/>
    </source>
</evidence>
<evidence type="ECO:0000313" key="13">
    <source>
        <dbReference type="RefSeq" id="XP_011311213.1"/>
    </source>
</evidence>
<gene>
    <name evidence="13 14" type="primary">AkhR</name>
</gene>
<dbReference type="PROSITE" id="PS50262">
    <property type="entry name" value="G_PROTEIN_RECEP_F1_2"/>
    <property type="match status" value="1"/>
</dbReference>
<organism evidence="12 14">
    <name type="scientific">Fopius arisanus</name>
    <dbReference type="NCBI Taxonomy" id="64838"/>
    <lineage>
        <taxon>Eukaryota</taxon>
        <taxon>Metazoa</taxon>
        <taxon>Ecdysozoa</taxon>
        <taxon>Arthropoda</taxon>
        <taxon>Hexapoda</taxon>
        <taxon>Insecta</taxon>
        <taxon>Pterygota</taxon>
        <taxon>Neoptera</taxon>
        <taxon>Endopterygota</taxon>
        <taxon>Hymenoptera</taxon>
        <taxon>Apocrita</taxon>
        <taxon>Ichneumonoidea</taxon>
        <taxon>Braconidae</taxon>
        <taxon>Opiinae</taxon>
        <taxon>Fopius</taxon>
    </lineage>
</organism>
<evidence type="ECO:0000256" key="6">
    <source>
        <dbReference type="ARBA" id="ARBA00023136"/>
    </source>
</evidence>
<keyword evidence="9 10" id="KW-0807">Transducer</keyword>
<comment type="similarity">
    <text evidence="10">Belongs to the G-protein coupled receptor 1 family. Vasopressin/oxytocin receptor subfamily.</text>
</comment>
<feature type="transmembrane region" description="Helical" evidence="10">
    <location>
        <begin position="292"/>
        <end position="311"/>
    </location>
</feature>
<protein>
    <submittedName>
        <fullName evidence="13 14">Gonadotropin-releasing hormone II receptor</fullName>
    </submittedName>
</protein>
<dbReference type="GO" id="GO:0032870">
    <property type="term" value="P:cellular response to hormone stimulus"/>
    <property type="evidence" value="ECO:0007669"/>
    <property type="project" value="TreeGrafter"/>
</dbReference>
<dbReference type="InterPro" id="IPR017452">
    <property type="entry name" value="GPCR_Rhodpsn_7TM"/>
</dbReference>
<evidence type="ECO:0000256" key="7">
    <source>
        <dbReference type="ARBA" id="ARBA00023170"/>
    </source>
</evidence>
<feature type="transmembrane region" description="Helical" evidence="10">
    <location>
        <begin position="33"/>
        <end position="55"/>
    </location>
</feature>
<evidence type="ECO:0000256" key="4">
    <source>
        <dbReference type="ARBA" id="ARBA00022989"/>
    </source>
</evidence>
<dbReference type="PRINTS" id="PR00896">
    <property type="entry name" value="VASOPRESSINR"/>
</dbReference>
<keyword evidence="7 10" id="KW-0675">Receptor</keyword>
<evidence type="ECO:0000256" key="8">
    <source>
        <dbReference type="ARBA" id="ARBA00023180"/>
    </source>
</evidence>
<dbReference type="CDD" id="cd15382">
    <property type="entry name" value="7tmA_AKHR"/>
    <property type="match status" value="1"/>
</dbReference>
<evidence type="ECO:0000313" key="14">
    <source>
        <dbReference type="RefSeq" id="XP_011311214.1"/>
    </source>
</evidence>
<keyword evidence="5 10" id="KW-0297">G-protein coupled receptor</keyword>
<keyword evidence="3 10" id="KW-0812">Transmembrane</keyword>
<feature type="domain" description="G-protein coupled receptors family 1 profile" evidence="11">
    <location>
        <begin position="46"/>
        <end position="308"/>
    </location>
</feature>
<dbReference type="Pfam" id="PF00001">
    <property type="entry name" value="7tm_1"/>
    <property type="match status" value="1"/>
</dbReference>
<keyword evidence="6 10" id="KW-0472">Membrane</keyword>
<evidence type="ECO:0000256" key="10">
    <source>
        <dbReference type="RuleBase" id="RU046427"/>
    </source>
</evidence>
<dbReference type="PRINTS" id="PR00237">
    <property type="entry name" value="GPCRRHODOPSN"/>
</dbReference>
<dbReference type="InterPro" id="IPR001817">
    <property type="entry name" value="Vasoprsn_rcpt"/>
</dbReference>
<name>A0A9R1TL54_9HYME</name>
<dbReference type="GO" id="GO:0042277">
    <property type="term" value="F:peptide binding"/>
    <property type="evidence" value="ECO:0007669"/>
    <property type="project" value="TreeGrafter"/>
</dbReference>
<evidence type="ECO:0000256" key="3">
    <source>
        <dbReference type="ARBA" id="ARBA00022692"/>
    </source>
</evidence>
<reference evidence="13 14" key="1">
    <citation type="submission" date="2025-04" db="UniProtKB">
        <authorList>
            <consortium name="RefSeq"/>
        </authorList>
    </citation>
    <scope>IDENTIFICATION</scope>
    <source>
        <strain evidence="13 14">USDA-PBARC FA_bdor</strain>
        <tissue evidence="13 14">Whole organism</tissue>
    </source>
</reference>
<dbReference type="PANTHER" id="PTHR24241">
    <property type="entry name" value="NEUROPEPTIDE RECEPTOR-RELATED G-PROTEIN COUPLED RECEPTOR"/>
    <property type="match status" value="1"/>
</dbReference>
<dbReference type="RefSeq" id="XP_011311213.1">
    <property type="nucleotide sequence ID" value="XM_011312911.1"/>
</dbReference>
<feature type="transmembrane region" description="Helical" evidence="10">
    <location>
        <begin position="202"/>
        <end position="224"/>
    </location>
</feature>
<feature type="transmembrane region" description="Helical" evidence="10">
    <location>
        <begin position="147"/>
        <end position="167"/>
    </location>
</feature>
<dbReference type="Proteomes" id="UP000694866">
    <property type="component" value="Unplaced"/>
</dbReference>
<accession>A0A9R1U8H6</accession>
<dbReference type="GO" id="GO:0005886">
    <property type="term" value="C:plasma membrane"/>
    <property type="evidence" value="ECO:0007669"/>
    <property type="project" value="UniProtKB-SubCell"/>
</dbReference>
<dbReference type="KEGG" id="fas:105271384"/>
<dbReference type="AlphaFoldDB" id="A0A9R1TL54"/>
<evidence type="ECO:0000256" key="5">
    <source>
        <dbReference type="ARBA" id="ARBA00023040"/>
    </source>
</evidence>
<evidence type="ECO:0000259" key="11">
    <source>
        <dbReference type="PROSITE" id="PS50262"/>
    </source>
</evidence>
<dbReference type="SUPFAM" id="SSF81321">
    <property type="entry name" value="Family A G protein-coupled receptor-like"/>
    <property type="match status" value="1"/>
</dbReference>
<dbReference type="PROSITE" id="PS00237">
    <property type="entry name" value="G_PROTEIN_RECEP_F1_1"/>
    <property type="match status" value="1"/>
</dbReference>
<dbReference type="InterPro" id="IPR000276">
    <property type="entry name" value="GPCR_Rhodpsn"/>
</dbReference>
<dbReference type="GeneID" id="105271384"/>
<keyword evidence="8 10" id="KW-0325">Glycoprotein</keyword>
<dbReference type="GO" id="GO:0097003">
    <property type="term" value="F:adipokinetic hormone receptor activity"/>
    <property type="evidence" value="ECO:0007669"/>
    <property type="project" value="TreeGrafter"/>
</dbReference>
<feature type="transmembrane region" description="Helical" evidence="10">
    <location>
        <begin position="255"/>
        <end position="277"/>
    </location>
</feature>
<feature type="transmembrane region" description="Helical" evidence="10">
    <location>
        <begin position="105"/>
        <end position="126"/>
    </location>
</feature>
<dbReference type="CTD" id="33942"/>